<dbReference type="AlphaFoldDB" id="A0A0X8E5E3"/>
<evidence type="ECO:0000313" key="2">
    <source>
        <dbReference type="Proteomes" id="UP000058305"/>
    </source>
</evidence>
<dbReference type="Proteomes" id="UP000058305">
    <property type="component" value="Chromosome"/>
</dbReference>
<protein>
    <submittedName>
        <fullName evidence="1">Uncharacterized protein</fullName>
    </submittedName>
</protein>
<accession>A0A0X8E5E3</accession>
<dbReference type="OrthoDB" id="9874754at2"/>
<reference evidence="1 2" key="1">
    <citation type="journal article" date="2016" name="J. Biotechnol.">
        <title>First complete genome sequence of a species in the genus Microterricola, an extremophilic cold active enzyme producing bacterial strain ERGS5:02 isolated from Sikkim Himalaya.</title>
        <authorList>
            <person name="Himanshu"/>
            <person name="Swarnkar M.K."/>
            <person name="Singh D."/>
            <person name="Kumar R."/>
        </authorList>
    </citation>
    <scope>NUCLEOTIDE SEQUENCE [LARGE SCALE GENOMIC DNA]</scope>
    <source>
        <strain evidence="1 2">ERGS5:02</strain>
    </source>
</reference>
<reference evidence="2" key="2">
    <citation type="submission" date="2016-01" db="EMBL/GenBank/DDBJ databases">
        <title>First complete genome sequence of a species in the genus Microterricola, an extremophilic cold active enzyme producing strain ERGS5:02 isolated from Sikkim Himalaya.</title>
        <authorList>
            <person name="Kumar R."/>
            <person name="Singh D."/>
            <person name="Swarnkar M.K."/>
        </authorList>
    </citation>
    <scope>NUCLEOTIDE SEQUENCE [LARGE SCALE GENOMIC DNA]</scope>
    <source>
        <strain evidence="2">ERGS5:02</strain>
    </source>
</reference>
<gene>
    <name evidence="1" type="ORF">AWU67_11465</name>
</gene>
<proteinExistence type="predicted"/>
<evidence type="ECO:0000313" key="1">
    <source>
        <dbReference type="EMBL" id="AMB59376.1"/>
    </source>
</evidence>
<sequence length="66" mass="7222">MTSDDAYTAVLYGDELEAVGYDIRVRYLPGNTPHPVLTHAGFTYQLVGSTDGVDDSFDYDHPVPAD</sequence>
<dbReference type="RefSeq" id="WP_067229067.1">
    <property type="nucleotide sequence ID" value="NZ_CP014145.1"/>
</dbReference>
<keyword evidence="2" id="KW-1185">Reference proteome</keyword>
<dbReference type="EMBL" id="CP014145">
    <property type="protein sequence ID" value="AMB59376.1"/>
    <property type="molecule type" value="Genomic_DNA"/>
</dbReference>
<organism evidence="1 2">
    <name type="scientific">Microterricola viridarii</name>
    <dbReference type="NCBI Taxonomy" id="412690"/>
    <lineage>
        <taxon>Bacteria</taxon>
        <taxon>Bacillati</taxon>
        <taxon>Actinomycetota</taxon>
        <taxon>Actinomycetes</taxon>
        <taxon>Micrococcales</taxon>
        <taxon>Microbacteriaceae</taxon>
        <taxon>Microterricola</taxon>
    </lineage>
</organism>
<name>A0A0X8E5E3_9MICO</name>
<dbReference type="KEGG" id="mvd:AWU67_11465"/>